<keyword evidence="6 10" id="KW-0418">Kinase</keyword>
<evidence type="ECO:0000259" key="11">
    <source>
        <dbReference type="Pfam" id="PF00288"/>
    </source>
</evidence>
<evidence type="ECO:0000256" key="3">
    <source>
        <dbReference type="ARBA" id="ARBA00017473"/>
    </source>
</evidence>
<dbReference type="Pfam" id="PF00288">
    <property type="entry name" value="GHMP_kinases_N"/>
    <property type="match status" value="1"/>
</dbReference>
<dbReference type="InterPro" id="IPR006204">
    <property type="entry name" value="GHMP_kinase_N_dom"/>
</dbReference>
<evidence type="ECO:0000256" key="6">
    <source>
        <dbReference type="ARBA" id="ARBA00022777"/>
    </source>
</evidence>
<dbReference type="Pfam" id="PF08544">
    <property type="entry name" value="GHMP_kinases_C"/>
    <property type="match status" value="1"/>
</dbReference>
<keyword evidence="5 10" id="KW-0547">Nucleotide-binding</keyword>
<dbReference type="InterPro" id="IPR036554">
    <property type="entry name" value="GHMP_kinase_C_sf"/>
</dbReference>
<evidence type="ECO:0000256" key="9">
    <source>
        <dbReference type="ARBA" id="ARBA00032554"/>
    </source>
</evidence>
<evidence type="ECO:0000259" key="12">
    <source>
        <dbReference type="Pfam" id="PF08544"/>
    </source>
</evidence>
<dbReference type="EMBL" id="CP133148">
    <property type="protein sequence ID" value="WVT04379.1"/>
    <property type="molecule type" value="Genomic_DNA"/>
</dbReference>
<gene>
    <name evidence="10" type="primary">ispE</name>
    <name evidence="13" type="ORF">RB548_02895</name>
</gene>
<dbReference type="InterPro" id="IPR014721">
    <property type="entry name" value="Ribsml_uS5_D2-typ_fold_subgr"/>
</dbReference>
<dbReference type="PIRSF" id="PIRSF010376">
    <property type="entry name" value="IspE"/>
    <property type="match status" value="1"/>
</dbReference>
<dbReference type="Proteomes" id="UP001432360">
    <property type="component" value="Chromosome"/>
</dbReference>
<dbReference type="Gene3D" id="3.30.230.10">
    <property type="match status" value="1"/>
</dbReference>
<evidence type="ECO:0000256" key="2">
    <source>
        <dbReference type="ARBA" id="ARBA00012052"/>
    </source>
</evidence>
<dbReference type="PANTHER" id="PTHR43527:SF2">
    <property type="entry name" value="4-DIPHOSPHOCYTIDYL-2-C-METHYL-D-ERYTHRITOL KINASE, CHLOROPLASTIC"/>
    <property type="match status" value="1"/>
</dbReference>
<keyword evidence="7 10" id="KW-0067">ATP-binding</keyword>
<dbReference type="SUPFAM" id="SSF54211">
    <property type="entry name" value="Ribosomal protein S5 domain 2-like"/>
    <property type="match status" value="1"/>
</dbReference>
<keyword evidence="14" id="KW-1185">Reference proteome</keyword>
<evidence type="ECO:0000256" key="5">
    <source>
        <dbReference type="ARBA" id="ARBA00022741"/>
    </source>
</evidence>
<keyword evidence="8 10" id="KW-0414">Isoprene biosynthesis</keyword>
<feature type="binding site" evidence="10">
    <location>
        <begin position="111"/>
        <end position="121"/>
    </location>
    <ligand>
        <name>ATP</name>
        <dbReference type="ChEBI" id="CHEBI:30616"/>
    </ligand>
</feature>
<dbReference type="HAMAP" id="MF_00061">
    <property type="entry name" value="IspE"/>
    <property type="match status" value="1"/>
</dbReference>
<dbReference type="PANTHER" id="PTHR43527">
    <property type="entry name" value="4-DIPHOSPHOCYTIDYL-2-C-METHYL-D-ERYTHRITOL KINASE, CHLOROPLASTIC"/>
    <property type="match status" value="1"/>
</dbReference>
<dbReference type="GO" id="GO:0050515">
    <property type="term" value="F:4-(cytidine 5'-diphospho)-2-C-methyl-D-erythritol kinase activity"/>
    <property type="evidence" value="ECO:0007669"/>
    <property type="project" value="UniProtKB-EC"/>
</dbReference>
<comment type="function">
    <text evidence="10">Catalyzes the phosphorylation of the position 2 hydroxy group of 4-diphosphocytidyl-2C-methyl-D-erythritol.</text>
</comment>
<protein>
    <recommendedName>
        <fullName evidence="3 10">4-diphosphocytidyl-2-C-methyl-D-erythritol kinase</fullName>
        <shortName evidence="10">CMK</shortName>
        <ecNumber evidence="2 10">2.7.1.148</ecNumber>
    </recommendedName>
    <alternativeName>
        <fullName evidence="9 10">4-(cytidine-5'-diphospho)-2-C-methyl-D-erythritol kinase</fullName>
    </alternativeName>
</protein>
<reference evidence="13" key="1">
    <citation type="submission" date="2023-08" db="EMBL/GenBank/DDBJ databases">
        <title>Complete genome sequence of Sinorhizobium chiapanecum ITTG S70 isolated from Acaciella angustissima nodules in Chiapas-Mexico.</title>
        <authorList>
            <person name="Rincon-Rosales R."/>
            <person name="Rogel M.A."/>
            <person name="Rincon-Medina C.I."/>
            <person name="Guerrero G."/>
            <person name="Manzano-Gomez L.A."/>
            <person name="Lopez-Lopez A."/>
            <person name="Rincon Molina F.A."/>
            <person name="Martinez-Romero E."/>
        </authorList>
    </citation>
    <scope>NUCLEOTIDE SEQUENCE</scope>
    <source>
        <strain evidence="13">ITTG S70</strain>
    </source>
</reference>
<dbReference type="NCBIfam" id="NF011202">
    <property type="entry name" value="PRK14608.1"/>
    <property type="match status" value="1"/>
</dbReference>
<dbReference type="SUPFAM" id="SSF55060">
    <property type="entry name" value="GHMP Kinase, C-terminal domain"/>
    <property type="match status" value="1"/>
</dbReference>
<evidence type="ECO:0000256" key="8">
    <source>
        <dbReference type="ARBA" id="ARBA00023229"/>
    </source>
</evidence>
<evidence type="ECO:0000256" key="7">
    <source>
        <dbReference type="ARBA" id="ARBA00022840"/>
    </source>
</evidence>
<accession>A0ABZ2BA42</accession>
<keyword evidence="4 10" id="KW-0808">Transferase</keyword>
<dbReference type="InterPro" id="IPR020568">
    <property type="entry name" value="Ribosomal_Su5_D2-typ_SF"/>
</dbReference>
<feature type="active site" evidence="10">
    <location>
        <position position="153"/>
    </location>
</feature>
<evidence type="ECO:0000313" key="14">
    <source>
        <dbReference type="Proteomes" id="UP001432360"/>
    </source>
</evidence>
<comment type="catalytic activity">
    <reaction evidence="10">
        <text>4-CDP-2-C-methyl-D-erythritol + ATP = 4-CDP-2-C-methyl-D-erythritol 2-phosphate + ADP + H(+)</text>
        <dbReference type="Rhea" id="RHEA:18437"/>
        <dbReference type="ChEBI" id="CHEBI:15378"/>
        <dbReference type="ChEBI" id="CHEBI:30616"/>
        <dbReference type="ChEBI" id="CHEBI:57823"/>
        <dbReference type="ChEBI" id="CHEBI:57919"/>
        <dbReference type="ChEBI" id="CHEBI:456216"/>
        <dbReference type="EC" id="2.7.1.148"/>
    </reaction>
</comment>
<dbReference type="InterPro" id="IPR013750">
    <property type="entry name" value="GHMP_kinase_C_dom"/>
</dbReference>
<organism evidence="13 14">
    <name type="scientific">Sinorhizobium chiapasense</name>
    <dbReference type="NCBI Taxonomy" id="501572"/>
    <lineage>
        <taxon>Bacteria</taxon>
        <taxon>Pseudomonadati</taxon>
        <taxon>Pseudomonadota</taxon>
        <taxon>Alphaproteobacteria</taxon>
        <taxon>Hyphomicrobiales</taxon>
        <taxon>Rhizobiaceae</taxon>
        <taxon>Sinorhizobium/Ensifer group</taxon>
        <taxon>Sinorhizobium</taxon>
    </lineage>
</organism>
<proteinExistence type="inferred from homology"/>
<evidence type="ECO:0000256" key="4">
    <source>
        <dbReference type="ARBA" id="ARBA00022679"/>
    </source>
</evidence>
<feature type="domain" description="GHMP kinase C-terminal" evidence="12">
    <location>
        <begin position="220"/>
        <end position="286"/>
    </location>
</feature>
<feature type="active site" evidence="10">
    <location>
        <position position="18"/>
    </location>
</feature>
<feature type="domain" description="GHMP kinase N-terminal" evidence="11">
    <location>
        <begin position="79"/>
        <end position="161"/>
    </location>
</feature>
<dbReference type="RefSeq" id="WP_331373553.1">
    <property type="nucleotide sequence ID" value="NZ_CP133148.1"/>
</dbReference>
<evidence type="ECO:0000256" key="10">
    <source>
        <dbReference type="HAMAP-Rule" id="MF_00061"/>
    </source>
</evidence>
<comment type="similarity">
    <text evidence="1 10">Belongs to the GHMP kinase family. IspE subfamily.</text>
</comment>
<name>A0ABZ2BA42_9HYPH</name>
<dbReference type="NCBIfam" id="TIGR00154">
    <property type="entry name" value="ispE"/>
    <property type="match status" value="1"/>
</dbReference>
<dbReference type="InterPro" id="IPR004424">
    <property type="entry name" value="IspE"/>
</dbReference>
<dbReference type="EC" id="2.7.1.148" evidence="2 10"/>
<evidence type="ECO:0000313" key="13">
    <source>
        <dbReference type="EMBL" id="WVT04379.1"/>
    </source>
</evidence>
<sequence>MHQDGIPGFALTCAAPAKINLALHVVGQRADGHHLLESLVTFADCGDRIGLALADGDRFTVSGRFSDELPLSAESRGGNLVLHARDLLRSELTSRGIAAGPVHLHLEKNLPVASGIGGGSADAAATLRGLLMLWGGSVEPAKLDAVALELGADVPMCLDGGPLLAAGIGEKITALPDLPSFAIVLVNPLVAVSTPMIFRSLVNKTNPPLVLPKGVNTAAEWLSAMADMRNDLEGPVRGLVPAIEEVSGCLKAAGGTLVRMSGSGATCFGLFDSDERAHRAAERISASHPEWYVCAARTTAPRIRSGAQRSL</sequence>
<dbReference type="Gene3D" id="3.30.70.890">
    <property type="entry name" value="GHMP kinase, C-terminal domain"/>
    <property type="match status" value="1"/>
</dbReference>
<comment type="pathway">
    <text evidence="10">Isoprenoid biosynthesis; isopentenyl diphosphate biosynthesis via DXP pathway; isopentenyl diphosphate from 1-deoxy-D-xylulose 5-phosphate: step 3/6.</text>
</comment>
<evidence type="ECO:0000256" key="1">
    <source>
        <dbReference type="ARBA" id="ARBA00009684"/>
    </source>
</evidence>